<dbReference type="Pfam" id="PF00480">
    <property type="entry name" value="ROK"/>
    <property type="match status" value="1"/>
</dbReference>
<evidence type="ECO:0008006" key="5">
    <source>
        <dbReference type="Google" id="ProtNLM"/>
    </source>
</evidence>
<evidence type="ECO:0000313" key="4">
    <source>
        <dbReference type="Proteomes" id="UP001321486"/>
    </source>
</evidence>
<dbReference type="EMBL" id="AP027732">
    <property type="protein sequence ID" value="BDZ48307.1"/>
    <property type="molecule type" value="Genomic_DNA"/>
</dbReference>
<dbReference type="Proteomes" id="UP001321486">
    <property type="component" value="Chromosome"/>
</dbReference>
<feature type="compositionally biased region" description="Low complexity" evidence="2">
    <location>
        <begin position="306"/>
        <end position="318"/>
    </location>
</feature>
<accession>A0ABM8GIU0</accession>
<dbReference type="InterPro" id="IPR043129">
    <property type="entry name" value="ATPase_NBD"/>
</dbReference>
<dbReference type="PANTHER" id="PTHR18964">
    <property type="entry name" value="ROK (REPRESSOR, ORF, KINASE) FAMILY"/>
    <property type="match status" value="1"/>
</dbReference>
<dbReference type="InterPro" id="IPR036388">
    <property type="entry name" value="WH-like_DNA-bd_sf"/>
</dbReference>
<proteinExistence type="inferred from homology"/>
<evidence type="ECO:0000313" key="3">
    <source>
        <dbReference type="EMBL" id="BDZ48307.1"/>
    </source>
</evidence>
<dbReference type="SUPFAM" id="SSF53067">
    <property type="entry name" value="Actin-like ATPase domain"/>
    <property type="match status" value="1"/>
</dbReference>
<evidence type="ECO:0000256" key="1">
    <source>
        <dbReference type="ARBA" id="ARBA00006479"/>
    </source>
</evidence>
<reference evidence="4" key="1">
    <citation type="journal article" date="2019" name="Int. J. Syst. Evol. Microbiol.">
        <title>The Global Catalogue of Microorganisms (GCM) 10K type strain sequencing project: providing services to taxonomists for standard genome sequencing and annotation.</title>
        <authorList>
            <consortium name="The Broad Institute Genomics Platform"/>
            <consortium name="The Broad Institute Genome Sequencing Center for Infectious Disease"/>
            <person name="Wu L."/>
            <person name="Ma J."/>
        </authorList>
    </citation>
    <scope>NUCLEOTIDE SEQUENCE [LARGE SCALE GENOMIC DNA]</scope>
    <source>
        <strain evidence="4">NBRC 108728</strain>
    </source>
</reference>
<feature type="region of interest" description="Disordered" evidence="2">
    <location>
        <begin position="273"/>
        <end position="329"/>
    </location>
</feature>
<sequence length="329" mass="34020">MTTERAATSPQVLRRINAEVILAYALSCGAFDATAAMNETGLTRSTVLGLCEELVGLGWLVKLDDARAAGEYRKGRPASRYELRPQAGHIVGVDAGQHTISAVVADLRGAFVHGVHLPVAETAAPDVRRELTRTAVAQTLEAASVRTASVFATIVGVPAPVDEAGHSPSGDGDYWAAMNPGLVDAFEGLGRVVIDNDANLAAIAEQAVGAGRDVDSFAALLSGERFGAGLVVDRQLLRGRHGGAGEMRILDLVDGVGSTVGLGALARDLARQARTAGTIPRSSPSGPCRRASSPPTASSRRRAGATRRASSSCDSSDSGWRASVSSCRA</sequence>
<dbReference type="InterPro" id="IPR000600">
    <property type="entry name" value="ROK"/>
</dbReference>
<organism evidence="3 4">
    <name type="scientific">Frondihabitans sucicola</name>
    <dbReference type="NCBI Taxonomy" id="1268041"/>
    <lineage>
        <taxon>Bacteria</taxon>
        <taxon>Bacillati</taxon>
        <taxon>Actinomycetota</taxon>
        <taxon>Actinomycetes</taxon>
        <taxon>Micrococcales</taxon>
        <taxon>Microbacteriaceae</taxon>
        <taxon>Frondihabitans</taxon>
    </lineage>
</organism>
<dbReference type="Gene3D" id="3.30.420.40">
    <property type="match status" value="2"/>
</dbReference>
<dbReference type="PANTHER" id="PTHR18964:SF149">
    <property type="entry name" value="BIFUNCTIONAL UDP-N-ACETYLGLUCOSAMINE 2-EPIMERASE_N-ACETYLMANNOSAMINE KINASE"/>
    <property type="match status" value="1"/>
</dbReference>
<protein>
    <recommendedName>
        <fullName evidence="5">ROK family protein</fullName>
    </recommendedName>
</protein>
<name>A0ABM8GIU0_9MICO</name>
<comment type="similarity">
    <text evidence="1">Belongs to the ROK (NagC/XylR) family.</text>
</comment>
<keyword evidence="4" id="KW-1185">Reference proteome</keyword>
<evidence type="ECO:0000256" key="2">
    <source>
        <dbReference type="SAM" id="MobiDB-lite"/>
    </source>
</evidence>
<feature type="compositionally biased region" description="Low complexity" evidence="2">
    <location>
        <begin position="289"/>
        <end position="298"/>
    </location>
</feature>
<dbReference type="CDD" id="cd23763">
    <property type="entry name" value="ASKHA_ATPase_ROK"/>
    <property type="match status" value="1"/>
</dbReference>
<dbReference type="RefSeq" id="WP_434011027.1">
    <property type="nucleotide sequence ID" value="NZ_AP027732.1"/>
</dbReference>
<gene>
    <name evidence="3" type="ORF">GCM10025867_05480</name>
</gene>
<dbReference type="Gene3D" id="1.10.10.10">
    <property type="entry name" value="Winged helix-like DNA-binding domain superfamily/Winged helix DNA-binding domain"/>
    <property type="match status" value="1"/>
</dbReference>